<keyword evidence="2" id="KW-1185">Reference proteome</keyword>
<comment type="caution">
    <text evidence="1">The sequence shown here is derived from an EMBL/GenBank/DDBJ whole genome shotgun (WGS) entry which is preliminary data.</text>
</comment>
<sequence>MKDNKLTMTGDIDPAYVVIELRSICYTELVSFEQHGEKKKEKKKPEKDSVAGLVKAYQAYISYKTSYYHIKSGKQTIMELVAAYDPRSPHLIDVDIEVASTLNSGKTAPPPPASVSLDLLKADFEGEFSRITQAEIMEAGDVNDRPKKKPRLITSDLILLVTESSMLATS</sequence>
<organism evidence="1 2">
    <name type="scientific">Xanthoceras sorbifolium</name>
    <dbReference type="NCBI Taxonomy" id="99658"/>
    <lineage>
        <taxon>Eukaryota</taxon>
        <taxon>Viridiplantae</taxon>
        <taxon>Streptophyta</taxon>
        <taxon>Embryophyta</taxon>
        <taxon>Tracheophyta</taxon>
        <taxon>Spermatophyta</taxon>
        <taxon>Magnoliopsida</taxon>
        <taxon>eudicotyledons</taxon>
        <taxon>Gunneridae</taxon>
        <taxon>Pentapetalae</taxon>
        <taxon>rosids</taxon>
        <taxon>malvids</taxon>
        <taxon>Sapindales</taxon>
        <taxon>Sapindaceae</taxon>
        <taxon>Xanthoceroideae</taxon>
        <taxon>Xanthoceras</taxon>
    </lineage>
</organism>
<dbReference type="EMBL" id="JAFEMO010000002">
    <property type="protein sequence ID" value="KAH7575996.1"/>
    <property type="molecule type" value="Genomic_DNA"/>
</dbReference>
<protein>
    <submittedName>
        <fullName evidence="1">Uncharacterized protein</fullName>
    </submittedName>
</protein>
<accession>A0ABQ8IHC7</accession>
<evidence type="ECO:0000313" key="2">
    <source>
        <dbReference type="Proteomes" id="UP000827721"/>
    </source>
</evidence>
<gene>
    <name evidence="1" type="ORF">JRO89_XS02G0270300</name>
</gene>
<name>A0ABQ8IHC7_9ROSI</name>
<dbReference type="Proteomes" id="UP000827721">
    <property type="component" value="Unassembled WGS sequence"/>
</dbReference>
<evidence type="ECO:0000313" key="1">
    <source>
        <dbReference type="EMBL" id="KAH7575996.1"/>
    </source>
</evidence>
<reference evidence="1 2" key="1">
    <citation type="submission" date="2021-02" db="EMBL/GenBank/DDBJ databases">
        <title>Plant Genome Project.</title>
        <authorList>
            <person name="Zhang R.-G."/>
        </authorList>
    </citation>
    <scope>NUCLEOTIDE SEQUENCE [LARGE SCALE GENOMIC DNA]</scope>
    <source>
        <tissue evidence="1">Leaves</tissue>
    </source>
</reference>
<proteinExistence type="predicted"/>